<feature type="domain" description="Glycoside hydrolase family 65 central catalytic" evidence="2">
    <location>
        <begin position="427"/>
        <end position="784"/>
    </location>
</feature>
<dbReference type="InterPro" id="IPR005194">
    <property type="entry name" value="Glyco_hydro_65_C"/>
</dbReference>
<protein>
    <submittedName>
        <fullName evidence="4">Glycoside hydrolase family 65 protein</fullName>
    </submittedName>
</protein>
<dbReference type="AlphaFoldDB" id="A0A934KJZ0"/>
<name>A0A934KJZ0_9BACT</name>
<dbReference type="InterPro" id="IPR012341">
    <property type="entry name" value="6hp_glycosidase-like_sf"/>
</dbReference>
<dbReference type="EMBL" id="JAEKNN010000030">
    <property type="protein sequence ID" value="MBJ7609132.1"/>
    <property type="molecule type" value="Genomic_DNA"/>
</dbReference>
<dbReference type="InterPro" id="IPR008928">
    <property type="entry name" value="6-hairpin_glycosidase_sf"/>
</dbReference>
<evidence type="ECO:0000259" key="2">
    <source>
        <dbReference type="Pfam" id="PF03632"/>
    </source>
</evidence>
<dbReference type="SUPFAM" id="SSF48208">
    <property type="entry name" value="Six-hairpin glycosidases"/>
    <property type="match status" value="1"/>
</dbReference>
<dbReference type="PANTHER" id="PTHR11051">
    <property type="entry name" value="GLYCOSYL HYDROLASE-RELATED"/>
    <property type="match status" value="1"/>
</dbReference>
<dbReference type="Gene3D" id="2.60.420.10">
    <property type="entry name" value="Maltose phosphorylase, domain 3"/>
    <property type="match status" value="1"/>
</dbReference>
<dbReference type="InterPro" id="IPR005195">
    <property type="entry name" value="Glyco_hydro_65_M"/>
</dbReference>
<feature type="domain" description="Glycoside hydrolase family 65 C-terminal" evidence="3">
    <location>
        <begin position="796"/>
        <end position="846"/>
    </location>
</feature>
<accession>A0A934KJZ0</accession>
<dbReference type="Proteomes" id="UP000614410">
    <property type="component" value="Unassembled WGS sequence"/>
</dbReference>
<gene>
    <name evidence="4" type="ORF">JF887_06835</name>
</gene>
<sequence>MKDLDGAADRLSRRRRSTPTSAPLSGGDEARLILPTPPFGVALRRCEACVADGDGTLVAHRSADAGRLREVIEDLCAAGFDMVVITSTDVDTVDGQLRARPAGPGRLILCVNRGSEIFECGHAGPTLFLRREGTPDKAEAARWTFANLWDHGIAPADVIVIGDEFGTLPGAPGLPAGPDRLLAVLDDQRRRRCQGDPPVLSPAAEWSVAIDGFDEQNERARASVLTVADGVIGTIGAPLLSHPSVRAETLAAGVYEGEGSAEHLRPYAAWNQLPATLEANARLSRVLDLRAGVLAQQIEQDGQRASSVGFSSLADPGTAVLWAAGEPTLLGPSEPRRSESEIDTSENGPLAIHVSDVREDDGRGSAILQRIAVYASGDVGVARSRADDARARGVTAAYRAHRQAWAARWTDADIQISGDDELQRNVRFSLFQLMSAVATSGEAALGARGLSGDGYSGHVFWDSDVFVIPFLAATCPAAARAMLEYRVRRIGPAMEQARQLGRDGAKFPWESASTGREITPTMVTGPRGEKVVVRTGEMEEHIVADVAWAACRYVDWTGDDGFRRGPLEQLLVETARYWASRIESDSDGSAHIRHVIGPDEYHDDVDDNAFTNVIARWNLRAAVTRAASHCDDREVQRWGTLADRLVDGYDPHSRVYEQFAGFSSLTPFPLREAYGPGPLAADSLIGFDRIQSLQVLKQADALMLHLMVPGEVEPGSLLPNLDRYLPITAHGSSLSPAVHAALLARAWRHPEALDLLHFAAGIDVDNASPTTAHGLHTATMGGVWLAMAEGFAGIQPNGDGLTVNPRLPDAWQDLTVRVVYRGVRVKVRIDHDGAQVETDRPLDVKVTQG</sequence>
<proteinExistence type="predicted"/>
<evidence type="ECO:0000313" key="5">
    <source>
        <dbReference type="Proteomes" id="UP000614410"/>
    </source>
</evidence>
<dbReference type="GO" id="GO:0005975">
    <property type="term" value="P:carbohydrate metabolic process"/>
    <property type="evidence" value="ECO:0007669"/>
    <property type="project" value="InterPro"/>
</dbReference>
<dbReference type="Pfam" id="PF03632">
    <property type="entry name" value="Glyco_hydro_65m"/>
    <property type="match status" value="1"/>
</dbReference>
<comment type="caution">
    <text evidence="4">The sequence shown here is derived from an EMBL/GenBank/DDBJ whole genome shotgun (WGS) entry which is preliminary data.</text>
</comment>
<dbReference type="Gene3D" id="1.50.10.10">
    <property type="match status" value="1"/>
</dbReference>
<evidence type="ECO:0000259" key="3">
    <source>
        <dbReference type="Pfam" id="PF03633"/>
    </source>
</evidence>
<dbReference type="PANTHER" id="PTHR11051:SF8">
    <property type="entry name" value="PROTEIN-GLUCOSYLGALACTOSYLHYDROXYLYSINE GLUCOSIDASE"/>
    <property type="match status" value="1"/>
</dbReference>
<reference evidence="4 5" key="1">
    <citation type="submission" date="2020-10" db="EMBL/GenBank/DDBJ databases">
        <title>Ca. Dormibacterota MAGs.</title>
        <authorList>
            <person name="Montgomery K."/>
        </authorList>
    </citation>
    <scope>NUCLEOTIDE SEQUENCE [LARGE SCALE GENOMIC DNA]</scope>
    <source>
        <strain evidence="4">Mitchell_Peninsula_5</strain>
    </source>
</reference>
<feature type="region of interest" description="Disordered" evidence="1">
    <location>
        <begin position="1"/>
        <end position="29"/>
    </location>
</feature>
<organism evidence="4 5">
    <name type="scientific">Candidatus Amunia macphersoniae</name>
    <dbReference type="NCBI Taxonomy" id="3127014"/>
    <lineage>
        <taxon>Bacteria</taxon>
        <taxon>Bacillati</taxon>
        <taxon>Candidatus Dormiibacterota</taxon>
        <taxon>Candidatus Dormibacteria</taxon>
        <taxon>Candidatus Aeolococcales</taxon>
        <taxon>Candidatus Aeolococcaceae</taxon>
        <taxon>Candidatus Amunia</taxon>
    </lineage>
</organism>
<feature type="compositionally biased region" description="Basic and acidic residues" evidence="1">
    <location>
        <begin position="1"/>
        <end position="11"/>
    </location>
</feature>
<evidence type="ECO:0000313" key="4">
    <source>
        <dbReference type="EMBL" id="MBJ7609132.1"/>
    </source>
</evidence>
<dbReference type="GO" id="GO:0004553">
    <property type="term" value="F:hydrolase activity, hydrolyzing O-glycosyl compounds"/>
    <property type="evidence" value="ECO:0007669"/>
    <property type="project" value="TreeGrafter"/>
</dbReference>
<keyword evidence="4" id="KW-0378">Hydrolase</keyword>
<evidence type="ECO:0000256" key="1">
    <source>
        <dbReference type="SAM" id="MobiDB-lite"/>
    </source>
</evidence>
<dbReference type="Pfam" id="PF03633">
    <property type="entry name" value="Glyco_hydro_65C"/>
    <property type="match status" value="1"/>
</dbReference>